<accession>A0A1M6A9V9</accession>
<dbReference type="OrthoDB" id="5517499at2"/>
<evidence type="ECO:0000256" key="2">
    <source>
        <dbReference type="ARBA" id="ARBA00023002"/>
    </source>
</evidence>
<organism evidence="4 5">
    <name type="scientific">Muricoccus roseus</name>
    <dbReference type="NCBI Taxonomy" id="198092"/>
    <lineage>
        <taxon>Bacteria</taxon>
        <taxon>Pseudomonadati</taxon>
        <taxon>Pseudomonadota</taxon>
        <taxon>Alphaproteobacteria</taxon>
        <taxon>Acetobacterales</taxon>
        <taxon>Roseomonadaceae</taxon>
        <taxon>Muricoccus</taxon>
    </lineage>
</organism>
<name>A0A1M6A9V9_9PROT</name>
<reference evidence="4 5" key="1">
    <citation type="submission" date="2016-11" db="EMBL/GenBank/DDBJ databases">
        <authorList>
            <person name="Jaros S."/>
            <person name="Januszkiewicz K."/>
            <person name="Wedrychowicz H."/>
        </authorList>
    </citation>
    <scope>NUCLEOTIDE SEQUENCE [LARGE SCALE GENOMIC DNA]</scope>
    <source>
        <strain evidence="4 5">DSM 14916</strain>
    </source>
</reference>
<evidence type="ECO:0000259" key="3">
    <source>
        <dbReference type="Pfam" id="PF13577"/>
    </source>
</evidence>
<dbReference type="EMBL" id="FQZF01000002">
    <property type="protein sequence ID" value="SHI33242.1"/>
    <property type="molecule type" value="Genomic_DNA"/>
</dbReference>
<evidence type="ECO:0000313" key="5">
    <source>
        <dbReference type="Proteomes" id="UP000184387"/>
    </source>
</evidence>
<dbReference type="Gene3D" id="3.10.450.50">
    <property type="match status" value="1"/>
</dbReference>
<sequence>MSGVEDLMTRLELLSLQDRYVAAIDNDRIEEWPGFFTEDCLYEIVSRENEEAGLPAPVIHCDNGRMLRDRVVALRHANIYEKPAYRHMLSGMEWREEADGSYAISTSYVVVNTSQEGESRIYQAGRYLDRVVRTEAGLRFREKRCIYDTLRVQTLLAFPI</sequence>
<dbReference type="Proteomes" id="UP000184387">
    <property type="component" value="Unassembled WGS sequence"/>
</dbReference>
<keyword evidence="5" id="KW-1185">Reference proteome</keyword>
<dbReference type="SUPFAM" id="SSF54427">
    <property type="entry name" value="NTF2-like"/>
    <property type="match status" value="1"/>
</dbReference>
<keyword evidence="4" id="KW-0223">Dioxygenase</keyword>
<dbReference type="InterPro" id="IPR000391">
    <property type="entry name" value="Rng_hydr_dOase-bsu"/>
</dbReference>
<keyword evidence="2" id="KW-0560">Oxidoreductase</keyword>
<evidence type="ECO:0000256" key="1">
    <source>
        <dbReference type="ARBA" id="ARBA00009570"/>
    </source>
</evidence>
<dbReference type="CDD" id="cd00667">
    <property type="entry name" value="ring_hydroxylating_dioxygenases_beta"/>
    <property type="match status" value="1"/>
</dbReference>
<evidence type="ECO:0000313" key="4">
    <source>
        <dbReference type="EMBL" id="SHI33242.1"/>
    </source>
</evidence>
<protein>
    <submittedName>
        <fullName evidence="4">Anthranilate 1,2-dioxygenase small subunit</fullName>
    </submittedName>
</protein>
<proteinExistence type="inferred from homology"/>
<dbReference type="AlphaFoldDB" id="A0A1M6A9V9"/>
<comment type="similarity">
    <text evidence="1">Belongs to the bacterial ring-hydroxylating dioxygenase beta subunit family.</text>
</comment>
<dbReference type="STRING" id="198092.SAMN02745194_00047"/>
<dbReference type="Pfam" id="PF13577">
    <property type="entry name" value="SnoaL_4"/>
    <property type="match status" value="1"/>
</dbReference>
<feature type="domain" description="SnoaL-like" evidence="3">
    <location>
        <begin position="7"/>
        <end position="142"/>
    </location>
</feature>
<dbReference type="NCBIfam" id="NF041685">
    <property type="entry name" value="ant_diox_AndAd"/>
    <property type="match status" value="1"/>
</dbReference>
<dbReference type="GO" id="GO:0051213">
    <property type="term" value="F:dioxygenase activity"/>
    <property type="evidence" value="ECO:0007669"/>
    <property type="project" value="UniProtKB-KW"/>
</dbReference>
<gene>
    <name evidence="4" type="ORF">SAMN02745194_00047</name>
</gene>
<dbReference type="RefSeq" id="WP_073130019.1">
    <property type="nucleotide sequence ID" value="NZ_FQZF01000002.1"/>
</dbReference>
<dbReference type="InterPro" id="IPR017640">
    <property type="entry name" value="Anthranilate_1-2-diOase_ssu"/>
</dbReference>
<dbReference type="InterPro" id="IPR037401">
    <property type="entry name" value="SnoaL-like"/>
</dbReference>
<dbReference type="InterPro" id="IPR032710">
    <property type="entry name" value="NTF2-like_dom_sf"/>
</dbReference>